<dbReference type="InterPro" id="IPR044946">
    <property type="entry name" value="Restrct_endonuc_typeI_TRD_sf"/>
</dbReference>
<dbReference type="Proteomes" id="UP001589769">
    <property type="component" value="Unassembled WGS sequence"/>
</dbReference>
<keyword evidence="6" id="KW-0255">Endonuclease</keyword>
<evidence type="ECO:0000313" key="7">
    <source>
        <dbReference type="Proteomes" id="UP001589769"/>
    </source>
</evidence>
<dbReference type="PANTHER" id="PTHR43140">
    <property type="entry name" value="TYPE-1 RESTRICTION ENZYME ECOKI SPECIFICITY PROTEIN"/>
    <property type="match status" value="1"/>
</dbReference>
<dbReference type="CDD" id="cd17260">
    <property type="entry name" value="RMtype1_S_EcoEI-TRD1-CR1_like"/>
    <property type="match status" value="1"/>
</dbReference>
<name>A0ABV6HUZ3_9PAST</name>
<keyword evidence="6" id="KW-0378">Hydrolase</keyword>
<accession>A0ABV6HUZ3</accession>
<dbReference type="PANTHER" id="PTHR43140:SF1">
    <property type="entry name" value="TYPE I RESTRICTION ENZYME ECOKI SPECIFICITY SUBUNIT"/>
    <property type="match status" value="1"/>
</dbReference>
<dbReference type="SUPFAM" id="SSF116734">
    <property type="entry name" value="DNA methylase specificity domain"/>
    <property type="match status" value="1"/>
</dbReference>
<proteinExistence type="inferred from homology"/>
<protein>
    <submittedName>
        <fullName evidence="6">Restriction endonuclease subunit S</fullName>
        <ecNumber evidence="6">3.1.21.-</ecNumber>
    </submittedName>
</protein>
<sequence length="197" mass="22240">MYGGGVKLFKISELCIINPSKNEIKHLSDNLLVSFIEMASVSNNGYIERKVDRALGTLRKGSYTYFKENDVIIAKITPCMENGKCALAVNLTNQIGIGSSEFHIFRANETIYPQFLFFSLNRKEVRIEAEKNMTGTSGHRRVPSSFYENLQIPVPPLAEQEKIIAEVTQYEQAITQLETQMQGCADKKKAVLDRLLK</sequence>
<evidence type="ECO:0000256" key="2">
    <source>
        <dbReference type="ARBA" id="ARBA00022747"/>
    </source>
</evidence>
<keyword evidence="4" id="KW-0175">Coiled coil</keyword>
<dbReference type="GO" id="GO:0016787">
    <property type="term" value="F:hydrolase activity"/>
    <property type="evidence" value="ECO:0007669"/>
    <property type="project" value="UniProtKB-KW"/>
</dbReference>
<dbReference type="EC" id="3.1.21.-" evidence="6"/>
<organism evidence="6 7">
    <name type="scientific">Gallibacterium melopsittaci</name>
    <dbReference type="NCBI Taxonomy" id="516063"/>
    <lineage>
        <taxon>Bacteria</taxon>
        <taxon>Pseudomonadati</taxon>
        <taxon>Pseudomonadota</taxon>
        <taxon>Gammaproteobacteria</taxon>
        <taxon>Pasteurellales</taxon>
        <taxon>Pasteurellaceae</taxon>
        <taxon>Gallibacterium</taxon>
    </lineage>
</organism>
<comment type="caution">
    <text evidence="6">The sequence shown here is derived from an EMBL/GenBank/DDBJ whole genome shotgun (WGS) entry which is preliminary data.</text>
</comment>
<evidence type="ECO:0000256" key="4">
    <source>
        <dbReference type="SAM" id="Coils"/>
    </source>
</evidence>
<keyword evidence="6" id="KW-0540">Nuclease</keyword>
<gene>
    <name evidence="6" type="ORF">ACFFHT_03855</name>
</gene>
<feature type="coiled-coil region" evidence="4">
    <location>
        <begin position="160"/>
        <end position="187"/>
    </location>
</feature>
<dbReference type="GO" id="GO:0004519">
    <property type="term" value="F:endonuclease activity"/>
    <property type="evidence" value="ECO:0007669"/>
    <property type="project" value="UniProtKB-KW"/>
</dbReference>
<dbReference type="InterPro" id="IPR051212">
    <property type="entry name" value="Type-I_RE_S_subunit"/>
</dbReference>
<comment type="similarity">
    <text evidence="1">Belongs to the type-I restriction system S methylase family.</text>
</comment>
<keyword evidence="2" id="KW-0680">Restriction system</keyword>
<feature type="domain" description="Type I restriction modification DNA specificity" evidence="5">
    <location>
        <begin position="6"/>
        <end position="180"/>
    </location>
</feature>
<reference evidence="6 7" key="1">
    <citation type="submission" date="2024-09" db="EMBL/GenBank/DDBJ databases">
        <authorList>
            <person name="Sun Q."/>
            <person name="Mori K."/>
        </authorList>
    </citation>
    <scope>NUCLEOTIDE SEQUENCE [LARGE SCALE GENOMIC DNA]</scope>
    <source>
        <strain evidence="6 7">CCM 7538</strain>
    </source>
</reference>
<dbReference type="RefSeq" id="WP_382373633.1">
    <property type="nucleotide sequence ID" value="NZ_JBHLWA010000014.1"/>
</dbReference>
<evidence type="ECO:0000256" key="1">
    <source>
        <dbReference type="ARBA" id="ARBA00010923"/>
    </source>
</evidence>
<dbReference type="InterPro" id="IPR000055">
    <property type="entry name" value="Restrct_endonuc_typeI_TRD"/>
</dbReference>
<dbReference type="EMBL" id="JBHLWA010000014">
    <property type="protein sequence ID" value="MFC0322695.1"/>
    <property type="molecule type" value="Genomic_DNA"/>
</dbReference>
<keyword evidence="7" id="KW-1185">Reference proteome</keyword>
<dbReference type="Gene3D" id="3.90.220.20">
    <property type="entry name" value="DNA methylase specificity domains"/>
    <property type="match status" value="2"/>
</dbReference>
<dbReference type="Pfam" id="PF01420">
    <property type="entry name" value="Methylase_S"/>
    <property type="match status" value="1"/>
</dbReference>
<evidence type="ECO:0000313" key="6">
    <source>
        <dbReference type="EMBL" id="MFC0322695.1"/>
    </source>
</evidence>
<evidence type="ECO:0000256" key="3">
    <source>
        <dbReference type="ARBA" id="ARBA00023125"/>
    </source>
</evidence>
<keyword evidence="3" id="KW-0238">DNA-binding</keyword>
<evidence type="ECO:0000259" key="5">
    <source>
        <dbReference type="Pfam" id="PF01420"/>
    </source>
</evidence>